<organism evidence="4 6">
    <name type="scientific">Brochothrix thermosphacta</name>
    <name type="common">Microbacterium thermosphactum</name>
    <dbReference type="NCBI Taxonomy" id="2756"/>
    <lineage>
        <taxon>Bacteria</taxon>
        <taxon>Bacillati</taxon>
        <taxon>Bacillota</taxon>
        <taxon>Bacilli</taxon>
        <taxon>Bacillales</taxon>
        <taxon>Listeriaceae</taxon>
        <taxon>Brochothrix</taxon>
    </lineage>
</organism>
<feature type="domain" description="SUF system FeS cluster assembly SufBD N-terminal" evidence="3">
    <location>
        <begin position="26"/>
        <end position="172"/>
    </location>
</feature>
<dbReference type="SUPFAM" id="SSF101960">
    <property type="entry name" value="Stabilizer of iron transporter SufD"/>
    <property type="match status" value="1"/>
</dbReference>
<dbReference type="KEGG" id="bths:CNY62_08230"/>
<dbReference type="InterPro" id="IPR000825">
    <property type="entry name" value="SUF_FeS_clus_asmbl_SufBD_core"/>
</dbReference>
<reference evidence="4 6" key="1">
    <citation type="submission" date="2017-09" db="EMBL/GenBank/DDBJ databases">
        <title>Complete Genome Sequences of Two Strains of the Meat Spoilage Bacterium Brochothrix thermosphacta Isolated from Ground Chicken.</title>
        <authorList>
            <person name="Paoli G.C."/>
            <person name="Wijey C."/>
            <person name="Chen C.-Y."/>
            <person name="Nguyen L."/>
            <person name="Yan X."/>
            <person name="Irwin P.L."/>
        </authorList>
    </citation>
    <scope>NUCLEOTIDE SEQUENCE [LARGE SCALE GENOMIC DNA]</scope>
    <source>
        <strain evidence="4 6">BI</strain>
    </source>
</reference>
<name>A0A1D2LDN5_BROTH</name>
<protein>
    <submittedName>
        <fullName evidence="4">Fe-S cluster assembly protein SufD</fullName>
    </submittedName>
    <submittedName>
        <fullName evidence="5">FeS assembly protein SufD</fullName>
    </submittedName>
</protein>
<dbReference type="Proteomes" id="UP000243591">
    <property type="component" value="Chromosome"/>
</dbReference>
<dbReference type="InterPro" id="IPR037284">
    <property type="entry name" value="SUF_FeS_clus_asmbl_SufBD_sf"/>
</dbReference>
<evidence type="ECO:0000259" key="3">
    <source>
        <dbReference type="Pfam" id="PF19295"/>
    </source>
</evidence>
<dbReference type="NCBIfam" id="TIGR01981">
    <property type="entry name" value="sufD"/>
    <property type="match status" value="1"/>
</dbReference>
<dbReference type="PANTHER" id="PTHR43575">
    <property type="entry name" value="PROTEIN ABCI7, CHLOROPLASTIC"/>
    <property type="match status" value="1"/>
</dbReference>
<reference evidence="5" key="3">
    <citation type="submission" date="2018-04" db="EMBL/GenBank/DDBJ databases">
        <authorList>
            <person name="Go L.Y."/>
            <person name="Mitchell J.A."/>
        </authorList>
    </citation>
    <scope>NUCLEOTIDE SEQUENCE</scope>
    <source>
        <strain evidence="5">BSAS1 3</strain>
    </source>
</reference>
<proteinExistence type="inferred from homology"/>
<dbReference type="GO" id="GO:0016226">
    <property type="term" value="P:iron-sulfur cluster assembly"/>
    <property type="evidence" value="ECO:0007669"/>
    <property type="project" value="InterPro"/>
</dbReference>
<gene>
    <name evidence="4" type="primary">sufD</name>
    <name evidence="5" type="ORF">BTBSAS_10079</name>
    <name evidence="4" type="ORF">CNY62_08230</name>
</gene>
<evidence type="ECO:0000256" key="1">
    <source>
        <dbReference type="ARBA" id="ARBA00043967"/>
    </source>
</evidence>
<evidence type="ECO:0000313" key="7">
    <source>
        <dbReference type="Proteomes" id="UP000270190"/>
    </source>
</evidence>
<evidence type="ECO:0000313" key="4">
    <source>
        <dbReference type="EMBL" id="ATF26365.1"/>
    </source>
</evidence>
<dbReference type="InterPro" id="IPR011542">
    <property type="entry name" value="SUF_FeS_clus_asmbl_SufD"/>
</dbReference>
<dbReference type="GeneID" id="66536911"/>
<evidence type="ECO:0000313" key="6">
    <source>
        <dbReference type="Proteomes" id="UP000243591"/>
    </source>
</evidence>
<comment type="similarity">
    <text evidence="1">Belongs to the iron-sulfur cluster assembly SufBD family.</text>
</comment>
<evidence type="ECO:0000259" key="2">
    <source>
        <dbReference type="Pfam" id="PF01458"/>
    </source>
</evidence>
<dbReference type="Pfam" id="PF01458">
    <property type="entry name" value="SUFBD_core"/>
    <property type="match status" value="1"/>
</dbReference>
<dbReference type="STRING" id="2756.BFR44_09075"/>
<dbReference type="EMBL" id="CP023483">
    <property type="protein sequence ID" value="ATF26365.1"/>
    <property type="molecule type" value="Genomic_DNA"/>
</dbReference>
<dbReference type="RefSeq" id="WP_029090730.1">
    <property type="nucleotide sequence ID" value="NZ_CBCPHX010000002.1"/>
</dbReference>
<dbReference type="AlphaFoldDB" id="A0A1D2LDN5"/>
<dbReference type="Pfam" id="PF19295">
    <property type="entry name" value="SufBD_N"/>
    <property type="match status" value="1"/>
</dbReference>
<dbReference type="Proteomes" id="UP000270190">
    <property type="component" value="Unassembled WGS sequence"/>
</dbReference>
<dbReference type="InterPro" id="IPR055346">
    <property type="entry name" value="Fe-S_cluster_assembly_SufBD"/>
</dbReference>
<dbReference type="OrthoDB" id="9803529at2"/>
<dbReference type="InterPro" id="IPR045595">
    <property type="entry name" value="SufBD_N"/>
</dbReference>
<evidence type="ECO:0000313" key="5">
    <source>
        <dbReference type="EMBL" id="SPP25615.1"/>
    </source>
</evidence>
<dbReference type="PANTHER" id="PTHR43575:SF1">
    <property type="entry name" value="PROTEIN ABCI7, CHLOROPLASTIC"/>
    <property type="match status" value="1"/>
</dbReference>
<dbReference type="EMBL" id="OUNC01000001">
    <property type="protein sequence ID" value="SPP25615.1"/>
    <property type="molecule type" value="Genomic_DNA"/>
</dbReference>
<keyword evidence="6" id="KW-1185">Reference proteome</keyword>
<sequence length="436" mass="48066">MVLQTIETIDPAFITSFAEKTAEPSWLTDLRIKAWGKAEEMDLPYVDKTKIKRWNFTKFSQYASFGKTAYGTNLPEAVTDVVDVNDAEMSVYIQQDQTPLHLHLSQEAIDKGVIIKDLATALKENSELVKEYFMTTAVKFDENRLTAFHAALVNGGLFIYVPKNVELESPIQAVFVQKDDRKPFINHVIIVADESSKLTYVENYVGQTGKGRAIANIVSEVIAKDNATVTYGAVDTLGVNVTTYLNRRGHVLRDASLDWALGVMNNGNTVINHLTNLVGNNSSSDVKTVTVGTGKQTQNFTTEIRQYGLASVGMILKHGVVLDSSTSIFNGIGHIMHNAKGADAQQESRVLMLSDLARGDANPILLIDEDEVTAGHAASVGRVDPEALFYLQSRGLSLYEAERLVIHGFLNPVVDQLPIKRVRELLSNVIEGKVKR</sequence>
<feature type="domain" description="SUF system FeS cluster assembly SufBD core" evidence="2">
    <location>
        <begin position="177"/>
        <end position="409"/>
    </location>
</feature>
<reference evidence="7" key="2">
    <citation type="submission" date="2018-04" db="EMBL/GenBank/DDBJ databases">
        <authorList>
            <person name="Illikoud N."/>
        </authorList>
    </citation>
    <scope>NUCLEOTIDE SEQUENCE [LARGE SCALE GENOMIC DNA]</scope>
</reference>
<accession>A0A1D2LDN5</accession>